<sequence>MIEIDLKTEDGPQTKRSSRNYASMVLAESSLTAVSHIVSTENKYRKAFKIFVLLFCLSGFFYQSSTLLYHIFQYPSIVDIRIENPEVIDMPGITFCNNNGINRKKFCATFPDRCYEANEDFCFEHGSYCERNQTTMIPHEEYFALTDSLTLKDLLDIGENAEDLLQQR</sequence>
<gene>
    <name evidence="14" type="ORF">AVEN_145027_1</name>
</gene>
<evidence type="ECO:0000313" key="15">
    <source>
        <dbReference type="Proteomes" id="UP000499080"/>
    </source>
</evidence>
<proteinExistence type="inferred from homology"/>
<dbReference type="Pfam" id="PF00858">
    <property type="entry name" value="ASC"/>
    <property type="match status" value="1"/>
</dbReference>
<dbReference type="AlphaFoldDB" id="A0A4Y2L974"/>
<keyword evidence="15" id="KW-1185">Reference proteome</keyword>
<keyword evidence="7" id="KW-0915">Sodium</keyword>
<dbReference type="InterPro" id="IPR001873">
    <property type="entry name" value="ENaC"/>
</dbReference>
<evidence type="ECO:0000256" key="9">
    <source>
        <dbReference type="ARBA" id="ARBA00023136"/>
    </source>
</evidence>
<evidence type="ECO:0000256" key="12">
    <source>
        <dbReference type="RuleBase" id="RU000679"/>
    </source>
</evidence>
<evidence type="ECO:0000256" key="5">
    <source>
        <dbReference type="ARBA" id="ARBA00022692"/>
    </source>
</evidence>
<evidence type="ECO:0000256" key="3">
    <source>
        <dbReference type="ARBA" id="ARBA00022448"/>
    </source>
</evidence>
<feature type="transmembrane region" description="Helical" evidence="13">
    <location>
        <begin position="50"/>
        <end position="72"/>
    </location>
</feature>
<keyword evidence="4 12" id="KW-0894">Sodium channel</keyword>
<evidence type="ECO:0000256" key="8">
    <source>
        <dbReference type="ARBA" id="ARBA00023065"/>
    </source>
</evidence>
<comment type="similarity">
    <text evidence="2 12">Belongs to the amiloride-sensitive sodium channel (TC 1.A.6) family.</text>
</comment>
<keyword evidence="10 12" id="KW-0739">Sodium transport</keyword>
<dbReference type="GO" id="GO:0005272">
    <property type="term" value="F:sodium channel activity"/>
    <property type="evidence" value="ECO:0007669"/>
    <property type="project" value="UniProtKB-KW"/>
</dbReference>
<accession>A0A4Y2L974</accession>
<protein>
    <submittedName>
        <fullName evidence="14">Uncharacterized protein</fullName>
    </submittedName>
</protein>
<dbReference type="EMBL" id="BGPR01005536">
    <property type="protein sequence ID" value="GBN11072.1"/>
    <property type="molecule type" value="Genomic_DNA"/>
</dbReference>
<evidence type="ECO:0000256" key="4">
    <source>
        <dbReference type="ARBA" id="ARBA00022461"/>
    </source>
</evidence>
<keyword evidence="8 12" id="KW-0406">Ion transport</keyword>
<keyword evidence="5 12" id="KW-0812">Transmembrane</keyword>
<dbReference type="GO" id="GO:0016020">
    <property type="term" value="C:membrane"/>
    <property type="evidence" value="ECO:0007669"/>
    <property type="project" value="UniProtKB-SubCell"/>
</dbReference>
<name>A0A4Y2L974_ARAVE</name>
<evidence type="ECO:0000256" key="2">
    <source>
        <dbReference type="ARBA" id="ARBA00007193"/>
    </source>
</evidence>
<comment type="caution">
    <text evidence="14">The sequence shown here is derived from an EMBL/GenBank/DDBJ whole genome shotgun (WGS) entry which is preliminary data.</text>
</comment>
<organism evidence="14 15">
    <name type="scientific">Araneus ventricosus</name>
    <name type="common">Orbweaver spider</name>
    <name type="synonym">Epeira ventricosa</name>
    <dbReference type="NCBI Taxonomy" id="182803"/>
    <lineage>
        <taxon>Eukaryota</taxon>
        <taxon>Metazoa</taxon>
        <taxon>Ecdysozoa</taxon>
        <taxon>Arthropoda</taxon>
        <taxon>Chelicerata</taxon>
        <taxon>Arachnida</taxon>
        <taxon>Araneae</taxon>
        <taxon>Araneomorphae</taxon>
        <taxon>Entelegynae</taxon>
        <taxon>Araneoidea</taxon>
        <taxon>Araneidae</taxon>
        <taxon>Araneus</taxon>
    </lineage>
</organism>
<evidence type="ECO:0000256" key="1">
    <source>
        <dbReference type="ARBA" id="ARBA00004141"/>
    </source>
</evidence>
<comment type="subcellular location">
    <subcellularLocation>
        <location evidence="1">Membrane</location>
        <topology evidence="1">Multi-pass membrane protein</topology>
    </subcellularLocation>
</comment>
<keyword evidence="11 12" id="KW-0407">Ion channel</keyword>
<dbReference type="OrthoDB" id="6423739at2759"/>
<dbReference type="Proteomes" id="UP000499080">
    <property type="component" value="Unassembled WGS sequence"/>
</dbReference>
<keyword evidence="3 12" id="KW-0813">Transport</keyword>
<evidence type="ECO:0000256" key="11">
    <source>
        <dbReference type="ARBA" id="ARBA00023303"/>
    </source>
</evidence>
<evidence type="ECO:0000256" key="7">
    <source>
        <dbReference type="ARBA" id="ARBA00023053"/>
    </source>
</evidence>
<evidence type="ECO:0000256" key="6">
    <source>
        <dbReference type="ARBA" id="ARBA00022989"/>
    </source>
</evidence>
<reference evidence="14 15" key="1">
    <citation type="journal article" date="2019" name="Sci. Rep.">
        <title>Orb-weaving spider Araneus ventricosus genome elucidates the spidroin gene catalogue.</title>
        <authorList>
            <person name="Kono N."/>
            <person name="Nakamura H."/>
            <person name="Ohtoshi R."/>
            <person name="Moran D.A.P."/>
            <person name="Shinohara A."/>
            <person name="Yoshida Y."/>
            <person name="Fujiwara M."/>
            <person name="Mori M."/>
            <person name="Tomita M."/>
            <person name="Arakawa K."/>
        </authorList>
    </citation>
    <scope>NUCLEOTIDE SEQUENCE [LARGE SCALE GENOMIC DNA]</scope>
</reference>
<evidence type="ECO:0000256" key="10">
    <source>
        <dbReference type="ARBA" id="ARBA00023201"/>
    </source>
</evidence>
<keyword evidence="6 13" id="KW-1133">Transmembrane helix</keyword>
<evidence type="ECO:0000313" key="14">
    <source>
        <dbReference type="EMBL" id="GBN11072.1"/>
    </source>
</evidence>
<evidence type="ECO:0000256" key="13">
    <source>
        <dbReference type="SAM" id="Phobius"/>
    </source>
</evidence>
<keyword evidence="9 13" id="KW-0472">Membrane</keyword>